<comment type="similarity">
    <text evidence="5">Belongs to the SAT4 family.</text>
</comment>
<dbReference type="RefSeq" id="XP_033680875.1">
    <property type="nucleotide sequence ID" value="XM_033823937.1"/>
</dbReference>
<evidence type="ECO:0000313" key="9">
    <source>
        <dbReference type="EMBL" id="KAF2245871.1"/>
    </source>
</evidence>
<dbReference type="Pfam" id="PF20684">
    <property type="entry name" value="Fung_rhodopsin"/>
    <property type="match status" value="1"/>
</dbReference>
<feature type="region of interest" description="Disordered" evidence="6">
    <location>
        <begin position="323"/>
        <end position="365"/>
    </location>
</feature>
<feature type="transmembrane region" description="Helical" evidence="7">
    <location>
        <begin position="21"/>
        <end position="43"/>
    </location>
</feature>
<keyword evidence="4 7" id="KW-0472">Membrane</keyword>
<feature type="transmembrane region" description="Helical" evidence="7">
    <location>
        <begin position="204"/>
        <end position="223"/>
    </location>
</feature>
<keyword evidence="2 7" id="KW-0812">Transmembrane</keyword>
<accession>A0A6A6I688</accession>
<evidence type="ECO:0000256" key="2">
    <source>
        <dbReference type="ARBA" id="ARBA00022692"/>
    </source>
</evidence>
<evidence type="ECO:0000256" key="4">
    <source>
        <dbReference type="ARBA" id="ARBA00023136"/>
    </source>
</evidence>
<gene>
    <name evidence="9" type="ORF">BU26DRAFT_431613</name>
</gene>
<evidence type="ECO:0000256" key="7">
    <source>
        <dbReference type="SAM" id="Phobius"/>
    </source>
</evidence>
<comment type="subcellular location">
    <subcellularLocation>
        <location evidence="1">Membrane</location>
        <topology evidence="1">Multi-pass membrane protein</topology>
    </subcellularLocation>
</comment>
<dbReference type="PANTHER" id="PTHR33048">
    <property type="entry name" value="PTH11-LIKE INTEGRAL MEMBRANE PROTEIN (AFU_ORTHOLOGUE AFUA_5G11245)"/>
    <property type="match status" value="1"/>
</dbReference>
<dbReference type="GO" id="GO:0016020">
    <property type="term" value="C:membrane"/>
    <property type="evidence" value="ECO:0007669"/>
    <property type="project" value="UniProtKB-SubCell"/>
</dbReference>
<evidence type="ECO:0000259" key="8">
    <source>
        <dbReference type="Pfam" id="PF20684"/>
    </source>
</evidence>
<dbReference type="EMBL" id="ML987199">
    <property type="protein sequence ID" value="KAF2245871.1"/>
    <property type="molecule type" value="Genomic_DNA"/>
</dbReference>
<dbReference type="InterPro" id="IPR052337">
    <property type="entry name" value="SAT4-like"/>
</dbReference>
<evidence type="ECO:0000256" key="3">
    <source>
        <dbReference type="ARBA" id="ARBA00022989"/>
    </source>
</evidence>
<feature type="transmembrane region" description="Helical" evidence="7">
    <location>
        <begin position="126"/>
        <end position="147"/>
    </location>
</feature>
<feature type="transmembrane region" description="Helical" evidence="7">
    <location>
        <begin position="170"/>
        <end position="192"/>
    </location>
</feature>
<feature type="transmembrane region" description="Helical" evidence="7">
    <location>
        <begin position="94"/>
        <end position="114"/>
    </location>
</feature>
<dbReference type="PANTHER" id="PTHR33048:SF47">
    <property type="entry name" value="INTEGRAL MEMBRANE PROTEIN-RELATED"/>
    <property type="match status" value="1"/>
</dbReference>
<dbReference type="InterPro" id="IPR049326">
    <property type="entry name" value="Rhodopsin_dom_fungi"/>
</dbReference>
<sequence>MHTHDPSWVVFSSKAAANIGFQALIPAVIFFSIALVTVILRWYSRACLSSKAGTEDVLVTVALVEFHIDTDNTNDEVRSSSLETMMKLVFAQSLFYQLSINLVKASIVFQYLRLFSFISPVIRWTCFTYLFVIFSAAAWGALGVVFMCRPVQKYWKAQIPGECTDPERHFWSNAIIGIVLDFAIWVLPMPVIGRLKLPKKQKMGLVGVFGLGGFICIVSILRLALVNGAAEAGEVTKPGTHAILWSTIEVNVAIICASLLVMKPLFVRLWPRMMIEPPSARDDSKAFFIWATATTLNETVLDLRSEDGLEGRVGREERYVGLRKKGTGPESMMETGKSTSERHEESDDVIWPSRTLDSGRTLGSF</sequence>
<dbReference type="Proteomes" id="UP000800094">
    <property type="component" value="Unassembled WGS sequence"/>
</dbReference>
<name>A0A6A6I688_9PLEO</name>
<evidence type="ECO:0000256" key="5">
    <source>
        <dbReference type="ARBA" id="ARBA00038359"/>
    </source>
</evidence>
<dbReference type="AlphaFoldDB" id="A0A6A6I688"/>
<evidence type="ECO:0000256" key="6">
    <source>
        <dbReference type="SAM" id="MobiDB-lite"/>
    </source>
</evidence>
<feature type="transmembrane region" description="Helical" evidence="7">
    <location>
        <begin position="243"/>
        <end position="266"/>
    </location>
</feature>
<reference evidence="9" key="1">
    <citation type="journal article" date="2020" name="Stud. Mycol.">
        <title>101 Dothideomycetes genomes: a test case for predicting lifestyles and emergence of pathogens.</title>
        <authorList>
            <person name="Haridas S."/>
            <person name="Albert R."/>
            <person name="Binder M."/>
            <person name="Bloem J."/>
            <person name="Labutti K."/>
            <person name="Salamov A."/>
            <person name="Andreopoulos B."/>
            <person name="Baker S."/>
            <person name="Barry K."/>
            <person name="Bills G."/>
            <person name="Bluhm B."/>
            <person name="Cannon C."/>
            <person name="Castanera R."/>
            <person name="Culley D."/>
            <person name="Daum C."/>
            <person name="Ezra D."/>
            <person name="Gonzalez J."/>
            <person name="Henrissat B."/>
            <person name="Kuo A."/>
            <person name="Liang C."/>
            <person name="Lipzen A."/>
            <person name="Lutzoni F."/>
            <person name="Magnuson J."/>
            <person name="Mondo S."/>
            <person name="Nolan M."/>
            <person name="Ohm R."/>
            <person name="Pangilinan J."/>
            <person name="Park H.-J."/>
            <person name="Ramirez L."/>
            <person name="Alfaro M."/>
            <person name="Sun H."/>
            <person name="Tritt A."/>
            <person name="Yoshinaga Y."/>
            <person name="Zwiers L.-H."/>
            <person name="Turgeon B."/>
            <person name="Goodwin S."/>
            <person name="Spatafora J."/>
            <person name="Crous P."/>
            <person name="Grigoriev I."/>
        </authorList>
    </citation>
    <scope>NUCLEOTIDE SEQUENCE</scope>
    <source>
        <strain evidence="9">CBS 122368</strain>
    </source>
</reference>
<keyword evidence="3 7" id="KW-1133">Transmembrane helix</keyword>
<proteinExistence type="inferred from homology"/>
<feature type="domain" description="Rhodopsin" evidence="8">
    <location>
        <begin position="40"/>
        <end position="267"/>
    </location>
</feature>
<organism evidence="9 10">
    <name type="scientific">Trematosphaeria pertusa</name>
    <dbReference type="NCBI Taxonomy" id="390896"/>
    <lineage>
        <taxon>Eukaryota</taxon>
        <taxon>Fungi</taxon>
        <taxon>Dikarya</taxon>
        <taxon>Ascomycota</taxon>
        <taxon>Pezizomycotina</taxon>
        <taxon>Dothideomycetes</taxon>
        <taxon>Pleosporomycetidae</taxon>
        <taxon>Pleosporales</taxon>
        <taxon>Massarineae</taxon>
        <taxon>Trematosphaeriaceae</taxon>
        <taxon>Trematosphaeria</taxon>
    </lineage>
</organism>
<evidence type="ECO:0000313" key="10">
    <source>
        <dbReference type="Proteomes" id="UP000800094"/>
    </source>
</evidence>
<protein>
    <recommendedName>
        <fullName evidence="8">Rhodopsin domain-containing protein</fullName>
    </recommendedName>
</protein>
<keyword evidence="10" id="KW-1185">Reference proteome</keyword>
<evidence type="ECO:0000256" key="1">
    <source>
        <dbReference type="ARBA" id="ARBA00004141"/>
    </source>
</evidence>
<dbReference type="OrthoDB" id="444631at2759"/>
<dbReference type="GeneID" id="54577267"/>
<feature type="compositionally biased region" description="Polar residues" evidence="6">
    <location>
        <begin position="355"/>
        <end position="365"/>
    </location>
</feature>